<proteinExistence type="predicted"/>
<name>A0A8S5MQH0_9CAUD</name>
<protein>
    <submittedName>
        <fullName evidence="1">Uncharacterized protein</fullName>
    </submittedName>
</protein>
<accession>A0A8S5MQH0</accession>
<dbReference type="EMBL" id="BK014959">
    <property type="protein sequence ID" value="DAD84378.1"/>
    <property type="molecule type" value="Genomic_DNA"/>
</dbReference>
<organism evidence="1">
    <name type="scientific">Podoviridae sp. ctUS21</name>
    <dbReference type="NCBI Taxonomy" id="2826557"/>
    <lineage>
        <taxon>Viruses</taxon>
        <taxon>Duplodnaviria</taxon>
        <taxon>Heunggongvirae</taxon>
        <taxon>Uroviricota</taxon>
        <taxon>Caudoviricetes</taxon>
    </lineage>
</organism>
<evidence type="ECO:0000313" key="1">
    <source>
        <dbReference type="EMBL" id="DAD84378.1"/>
    </source>
</evidence>
<reference evidence="1" key="1">
    <citation type="journal article" date="2021" name="Proc. Natl. Acad. Sci. U.S.A.">
        <title>A Catalog of Tens of Thousands of Viruses from Human Metagenomes Reveals Hidden Associations with Chronic Diseases.</title>
        <authorList>
            <person name="Tisza M.J."/>
            <person name="Buck C.B."/>
        </authorList>
    </citation>
    <scope>NUCLEOTIDE SEQUENCE</scope>
    <source>
        <strain evidence="1">CtUS21</strain>
    </source>
</reference>
<sequence>MNNLKMFGLLRSEKCDIIFKIFVTFHLRVVFQKRHTKNLKSY</sequence>